<dbReference type="InterPro" id="IPR003787">
    <property type="entry name" value="Sulphur_relay_DsrE/F-like"/>
</dbReference>
<evidence type="ECO:0000313" key="1">
    <source>
        <dbReference type="EMBL" id="MBI4210284.1"/>
    </source>
</evidence>
<protein>
    <submittedName>
        <fullName evidence="1">DsrE family protein</fullName>
    </submittedName>
</protein>
<dbReference type="SUPFAM" id="SSF75169">
    <property type="entry name" value="DsrEFH-like"/>
    <property type="match status" value="1"/>
</dbReference>
<dbReference type="Proteomes" id="UP000732298">
    <property type="component" value="Unassembled WGS sequence"/>
</dbReference>
<accession>A0A8T3YIB8</accession>
<organism evidence="1 2">
    <name type="scientific">Candidatus Iainarchaeum sp</name>
    <dbReference type="NCBI Taxonomy" id="3101447"/>
    <lineage>
        <taxon>Archaea</taxon>
        <taxon>Candidatus Iainarchaeota</taxon>
        <taxon>Candidatus Iainarchaeia</taxon>
        <taxon>Candidatus Iainarchaeales</taxon>
        <taxon>Candidatus Iainarchaeaceae</taxon>
        <taxon>Candidatus Iainarchaeum</taxon>
    </lineage>
</organism>
<name>A0A8T3YIB8_9ARCH</name>
<comment type="caution">
    <text evidence="1">The sequence shown here is derived from an EMBL/GenBank/DDBJ whole genome shotgun (WGS) entry which is preliminary data.</text>
</comment>
<dbReference type="Pfam" id="PF02635">
    <property type="entry name" value="DsrE"/>
    <property type="match status" value="1"/>
</dbReference>
<dbReference type="InterPro" id="IPR027396">
    <property type="entry name" value="DsrEFH-like"/>
</dbReference>
<dbReference type="Gene3D" id="3.40.1260.10">
    <property type="entry name" value="DsrEFH-like"/>
    <property type="match status" value="1"/>
</dbReference>
<dbReference type="EMBL" id="JACQPB010000025">
    <property type="protein sequence ID" value="MBI4210284.1"/>
    <property type="molecule type" value="Genomic_DNA"/>
</dbReference>
<proteinExistence type="predicted"/>
<sequence>MKLAIILNTNEAESVWNAFRLGVTALGKKNSVKIFLLGKGVECQNTQGKAFDVKKMMGAFAKMGGTILACGTCLKTRGQKTPAACSVSTMEELLQAIEWADKIITLG</sequence>
<gene>
    <name evidence="1" type="ORF">HY544_02135</name>
</gene>
<evidence type="ECO:0000313" key="2">
    <source>
        <dbReference type="Proteomes" id="UP000732298"/>
    </source>
</evidence>
<reference evidence="1" key="1">
    <citation type="submission" date="2020-07" db="EMBL/GenBank/DDBJ databases">
        <title>Huge and variable diversity of episymbiotic CPR bacteria and DPANN archaea in groundwater ecosystems.</title>
        <authorList>
            <person name="He C.Y."/>
            <person name="Keren R."/>
            <person name="Whittaker M."/>
            <person name="Farag I.F."/>
            <person name="Doudna J."/>
            <person name="Cate J.H.D."/>
            <person name="Banfield J.F."/>
        </authorList>
    </citation>
    <scope>NUCLEOTIDE SEQUENCE</scope>
    <source>
        <strain evidence="1">NC_groundwater_1296_Ag_S-0.2um_52_80</strain>
    </source>
</reference>
<dbReference type="AlphaFoldDB" id="A0A8T3YIB8"/>